<accession>A0ABY6ZKF4</accession>
<dbReference type="InterPro" id="IPR029068">
    <property type="entry name" value="Glyas_Bleomycin-R_OHBP_Dase"/>
</dbReference>
<evidence type="ECO:0000259" key="1">
    <source>
        <dbReference type="Pfam" id="PF00903"/>
    </source>
</evidence>
<sequence length="83" mass="9836">MHFHATRLLVSNFRESLEFYRDVLDFKGWHNDEMEYAYFEKQQLALFARERMPAALARVATPPSSQFVLQFEVDDVDEVSSNF</sequence>
<dbReference type="Proteomes" id="UP001164761">
    <property type="component" value="Chromosome"/>
</dbReference>
<evidence type="ECO:0000313" key="3">
    <source>
        <dbReference type="Proteomes" id="UP001164761"/>
    </source>
</evidence>
<dbReference type="Gene3D" id="3.10.180.10">
    <property type="entry name" value="2,3-Dihydroxybiphenyl 1,2-Dioxygenase, domain 1"/>
    <property type="match status" value="1"/>
</dbReference>
<dbReference type="RefSeq" id="WP_268007282.1">
    <property type="nucleotide sequence ID" value="NZ_BSUT01000001.1"/>
</dbReference>
<dbReference type="InterPro" id="IPR004360">
    <property type="entry name" value="Glyas_Fos-R_dOase_dom"/>
</dbReference>
<dbReference type="EMBL" id="CP104067">
    <property type="protein sequence ID" value="WAH43403.1"/>
    <property type="molecule type" value="Genomic_DNA"/>
</dbReference>
<dbReference type="SUPFAM" id="SSF54593">
    <property type="entry name" value="Glyoxalase/Bleomycin resistance protein/Dihydroxybiphenyl dioxygenase"/>
    <property type="match status" value="1"/>
</dbReference>
<dbReference type="Pfam" id="PF00903">
    <property type="entry name" value="Glyoxalase"/>
    <property type="match status" value="1"/>
</dbReference>
<protein>
    <submittedName>
        <fullName evidence="2">VOC family protein</fullName>
    </submittedName>
</protein>
<gene>
    <name evidence="2" type="ORF">NZD89_08455</name>
</gene>
<reference evidence="2" key="1">
    <citation type="submission" date="2022-08" db="EMBL/GenBank/DDBJ databases">
        <title>Alicyclobacillus fastidiosus DSM 17978, complete genome.</title>
        <authorList>
            <person name="Wang Q."/>
            <person name="Cai R."/>
            <person name="Wang Z."/>
        </authorList>
    </citation>
    <scope>NUCLEOTIDE SEQUENCE</scope>
    <source>
        <strain evidence="2">DSM 17978</strain>
    </source>
</reference>
<feature type="domain" description="Glyoxalase/fosfomycin resistance/dioxygenase" evidence="1">
    <location>
        <begin position="4"/>
        <end position="80"/>
    </location>
</feature>
<evidence type="ECO:0000313" key="2">
    <source>
        <dbReference type="EMBL" id="WAH43403.1"/>
    </source>
</evidence>
<organism evidence="2 3">
    <name type="scientific">Alicyclobacillus fastidiosus</name>
    <dbReference type="NCBI Taxonomy" id="392011"/>
    <lineage>
        <taxon>Bacteria</taxon>
        <taxon>Bacillati</taxon>
        <taxon>Bacillota</taxon>
        <taxon>Bacilli</taxon>
        <taxon>Bacillales</taxon>
        <taxon>Alicyclobacillaceae</taxon>
        <taxon>Alicyclobacillus</taxon>
    </lineage>
</organism>
<proteinExistence type="predicted"/>
<keyword evidence="3" id="KW-1185">Reference proteome</keyword>
<name>A0ABY6ZKF4_9BACL</name>